<reference evidence="5 6" key="1">
    <citation type="submission" date="2023-06" db="EMBL/GenBank/DDBJ databases">
        <authorList>
            <person name="Yushchuk O."/>
            <person name="Binda E."/>
            <person name="Ruckert-Reed C."/>
            <person name="Fedorenko V."/>
            <person name="Kalinowski J."/>
            <person name="Marinelli F."/>
        </authorList>
    </citation>
    <scope>NUCLEOTIDE SEQUENCE [LARGE SCALE GENOMIC DNA]</scope>
    <source>
        <strain evidence="5 6">NRRL 3884</strain>
    </source>
</reference>
<sequence length="170" mass="17797">MAAQGHDLAGEARLVDAMVPRRARILDAGCGPGRVGGHLATLGHEVTGVDLDPELIAAAVADHPGPRWLVGDLAELSLPGPPFDAIVCAGNVMTFAAPDTRVEILRRFAGHLAPTGRAAIGFGAGRDYPFDEFLADAATAGLVPDLLLSTWDLRPLTPESDFLVALLRHP</sequence>
<keyword evidence="6" id="KW-1185">Reference proteome</keyword>
<feature type="domain" description="Methyltransferase" evidence="4">
    <location>
        <begin position="25"/>
        <end position="116"/>
    </location>
</feature>
<keyword evidence="1 5" id="KW-0489">Methyltransferase</keyword>
<organism evidence="5 6">
    <name type="scientific">Actinoplanes oblitus</name>
    <dbReference type="NCBI Taxonomy" id="3040509"/>
    <lineage>
        <taxon>Bacteria</taxon>
        <taxon>Bacillati</taxon>
        <taxon>Actinomycetota</taxon>
        <taxon>Actinomycetes</taxon>
        <taxon>Micromonosporales</taxon>
        <taxon>Micromonosporaceae</taxon>
        <taxon>Actinoplanes</taxon>
    </lineage>
</organism>
<dbReference type="SUPFAM" id="SSF53335">
    <property type="entry name" value="S-adenosyl-L-methionine-dependent methyltransferases"/>
    <property type="match status" value="1"/>
</dbReference>
<proteinExistence type="predicted"/>
<gene>
    <name evidence="5" type="ORF">ACTOB_002736</name>
</gene>
<keyword evidence="2 5" id="KW-0808">Transferase</keyword>
<dbReference type="EMBL" id="CP126980">
    <property type="protein sequence ID" value="WIN00787.1"/>
    <property type="molecule type" value="Genomic_DNA"/>
</dbReference>
<dbReference type="InterPro" id="IPR029063">
    <property type="entry name" value="SAM-dependent_MTases_sf"/>
</dbReference>
<dbReference type="EC" id="2.1.-.-" evidence="5"/>
<dbReference type="PANTHER" id="PTHR43464">
    <property type="entry name" value="METHYLTRANSFERASE"/>
    <property type="match status" value="1"/>
</dbReference>
<dbReference type="Gene3D" id="3.40.50.150">
    <property type="entry name" value="Vaccinia Virus protein VP39"/>
    <property type="match status" value="1"/>
</dbReference>
<keyword evidence="3" id="KW-0949">S-adenosyl-L-methionine</keyword>
<name>A0ABY8WUN8_9ACTN</name>
<evidence type="ECO:0000256" key="3">
    <source>
        <dbReference type="ARBA" id="ARBA00022691"/>
    </source>
</evidence>
<evidence type="ECO:0000259" key="4">
    <source>
        <dbReference type="Pfam" id="PF13649"/>
    </source>
</evidence>
<dbReference type="InterPro" id="IPR041698">
    <property type="entry name" value="Methyltransf_25"/>
</dbReference>
<protein>
    <submittedName>
        <fullName evidence="5">Class I SAM-dependent methyltransferase</fullName>
        <ecNumber evidence="5">2.1.-.-</ecNumber>
    </submittedName>
</protein>
<evidence type="ECO:0000313" key="5">
    <source>
        <dbReference type="EMBL" id="WIN00787.1"/>
    </source>
</evidence>
<evidence type="ECO:0000256" key="2">
    <source>
        <dbReference type="ARBA" id="ARBA00022679"/>
    </source>
</evidence>
<evidence type="ECO:0000313" key="6">
    <source>
        <dbReference type="Proteomes" id="UP001240150"/>
    </source>
</evidence>
<dbReference type="Pfam" id="PF13649">
    <property type="entry name" value="Methyltransf_25"/>
    <property type="match status" value="1"/>
</dbReference>
<evidence type="ECO:0000256" key="1">
    <source>
        <dbReference type="ARBA" id="ARBA00022603"/>
    </source>
</evidence>
<dbReference type="CDD" id="cd02440">
    <property type="entry name" value="AdoMet_MTases"/>
    <property type="match status" value="1"/>
</dbReference>
<dbReference type="RefSeq" id="WP_284922314.1">
    <property type="nucleotide sequence ID" value="NZ_CP126980.1"/>
</dbReference>
<dbReference type="GO" id="GO:0008168">
    <property type="term" value="F:methyltransferase activity"/>
    <property type="evidence" value="ECO:0007669"/>
    <property type="project" value="UniProtKB-KW"/>
</dbReference>
<accession>A0ABY8WUN8</accession>
<dbReference type="GO" id="GO:0032259">
    <property type="term" value="P:methylation"/>
    <property type="evidence" value="ECO:0007669"/>
    <property type="project" value="UniProtKB-KW"/>
</dbReference>
<dbReference type="Proteomes" id="UP001240150">
    <property type="component" value="Chromosome"/>
</dbReference>
<dbReference type="PANTHER" id="PTHR43464:SF19">
    <property type="entry name" value="UBIQUINONE BIOSYNTHESIS O-METHYLTRANSFERASE, MITOCHONDRIAL"/>
    <property type="match status" value="1"/>
</dbReference>